<dbReference type="Gene3D" id="3.30.497.10">
    <property type="entry name" value="Antithrombin, subunit I, domain 2"/>
    <property type="match status" value="1"/>
</dbReference>
<dbReference type="Proteomes" id="UP001303046">
    <property type="component" value="Unassembled WGS sequence"/>
</dbReference>
<reference evidence="4 5" key="1">
    <citation type="submission" date="2023-08" db="EMBL/GenBank/DDBJ databases">
        <title>A Necator americanus chromosomal reference genome.</title>
        <authorList>
            <person name="Ilik V."/>
            <person name="Petrzelkova K.J."/>
            <person name="Pardy F."/>
            <person name="Fuh T."/>
            <person name="Niatou-Singa F.S."/>
            <person name="Gouil Q."/>
            <person name="Baker L."/>
            <person name="Ritchie M.E."/>
            <person name="Jex A.R."/>
            <person name="Gazzola D."/>
            <person name="Li H."/>
            <person name="Toshio Fujiwara R."/>
            <person name="Zhan B."/>
            <person name="Aroian R.V."/>
            <person name="Pafco B."/>
            <person name="Schwarz E.M."/>
        </authorList>
    </citation>
    <scope>NUCLEOTIDE SEQUENCE [LARGE SCALE GENOMIC DNA]</scope>
    <source>
        <strain evidence="4 5">Aroian</strain>
        <tissue evidence="4">Whole animal</tissue>
    </source>
</reference>
<dbReference type="Gene3D" id="2.30.39.10">
    <property type="entry name" value="Alpha-1-antitrypsin, domain 1"/>
    <property type="match status" value="1"/>
</dbReference>
<feature type="domain" description="Serpin" evidence="3">
    <location>
        <begin position="20"/>
        <end position="273"/>
    </location>
</feature>
<dbReference type="InterPro" id="IPR042178">
    <property type="entry name" value="Serpin_sf_1"/>
</dbReference>
<gene>
    <name evidence="4" type="primary">Necator_chrV.g20499</name>
    <name evidence="4" type="ORF">RB195_015706</name>
</gene>
<protein>
    <recommendedName>
        <fullName evidence="3">Serpin domain-containing protein</fullName>
    </recommendedName>
</protein>
<comment type="similarity">
    <text evidence="1 2">Belongs to the serpin family.</text>
</comment>
<evidence type="ECO:0000256" key="1">
    <source>
        <dbReference type="ARBA" id="ARBA00009500"/>
    </source>
</evidence>
<dbReference type="InterPro" id="IPR042185">
    <property type="entry name" value="Serpin_sf_2"/>
</dbReference>
<proteinExistence type="inferred from homology"/>
<dbReference type="PANTHER" id="PTHR11461:SF211">
    <property type="entry name" value="GH10112P-RELATED"/>
    <property type="match status" value="1"/>
</dbReference>
<organism evidence="4 5">
    <name type="scientific">Necator americanus</name>
    <name type="common">Human hookworm</name>
    <dbReference type="NCBI Taxonomy" id="51031"/>
    <lineage>
        <taxon>Eukaryota</taxon>
        <taxon>Metazoa</taxon>
        <taxon>Ecdysozoa</taxon>
        <taxon>Nematoda</taxon>
        <taxon>Chromadorea</taxon>
        <taxon>Rhabditida</taxon>
        <taxon>Rhabditina</taxon>
        <taxon>Rhabditomorpha</taxon>
        <taxon>Strongyloidea</taxon>
        <taxon>Ancylostomatidae</taxon>
        <taxon>Bunostominae</taxon>
        <taxon>Necator</taxon>
    </lineage>
</organism>
<dbReference type="Pfam" id="PF00079">
    <property type="entry name" value="Serpin"/>
    <property type="match status" value="1"/>
</dbReference>
<dbReference type="InterPro" id="IPR023796">
    <property type="entry name" value="Serpin_dom"/>
</dbReference>
<dbReference type="InterPro" id="IPR036186">
    <property type="entry name" value="Serpin_sf"/>
</dbReference>
<evidence type="ECO:0000313" key="5">
    <source>
        <dbReference type="Proteomes" id="UP001303046"/>
    </source>
</evidence>
<sequence length="276" mass="31364">MVAPMNTNDSFLNAEMDFGLNMLRQSPITEQLVVSPISILLALAMVQAGARGKTKTEINQVISNGATDDMIVNYYSNLSKNVLTSKHEVQTRIANAFFLNKQFSIEKHFVDTITRNYEAKVEALDFGSAELTAQKINNFVSDVTEGKIKDVITEDTVKDTFSLMINAIYFTAKWWNAFDRSSSRNGTFHSSANKQKQIEYMNEKEVNRYYVEDEDMQALSLPYLDTSYAFNILLPRKRFALDELRMKLNGAAIRRVLSQLKSTYISVGKLRSLSQE</sequence>
<evidence type="ECO:0000259" key="3">
    <source>
        <dbReference type="SMART" id="SM00093"/>
    </source>
</evidence>
<evidence type="ECO:0000313" key="4">
    <source>
        <dbReference type="EMBL" id="KAK6758052.1"/>
    </source>
</evidence>
<dbReference type="EMBL" id="JAVFWL010000005">
    <property type="protein sequence ID" value="KAK6758052.1"/>
    <property type="molecule type" value="Genomic_DNA"/>
</dbReference>
<evidence type="ECO:0000256" key="2">
    <source>
        <dbReference type="RuleBase" id="RU000411"/>
    </source>
</evidence>
<dbReference type="InterPro" id="IPR000215">
    <property type="entry name" value="Serpin_fam"/>
</dbReference>
<dbReference type="PANTHER" id="PTHR11461">
    <property type="entry name" value="SERINE PROTEASE INHIBITOR, SERPIN"/>
    <property type="match status" value="1"/>
</dbReference>
<name>A0ABR1E5T7_NECAM</name>
<dbReference type="SMART" id="SM00093">
    <property type="entry name" value="SERPIN"/>
    <property type="match status" value="1"/>
</dbReference>
<accession>A0ABR1E5T7</accession>
<comment type="caution">
    <text evidence="4">The sequence shown here is derived from an EMBL/GenBank/DDBJ whole genome shotgun (WGS) entry which is preliminary data.</text>
</comment>
<dbReference type="SUPFAM" id="SSF56574">
    <property type="entry name" value="Serpins"/>
    <property type="match status" value="1"/>
</dbReference>
<keyword evidence="5" id="KW-1185">Reference proteome</keyword>